<feature type="domain" description="Resolvase HTH" evidence="1">
    <location>
        <begin position="2"/>
        <end position="44"/>
    </location>
</feature>
<reference evidence="2 3" key="1">
    <citation type="submission" date="2015-07" db="EMBL/GenBank/DDBJ databases">
        <title>Whole genome sequence of Herpetosiphon geysericola DSM 7119.</title>
        <authorList>
            <person name="Hemp J."/>
            <person name="Ward L.M."/>
            <person name="Pace L.A."/>
            <person name="Fischer W.W."/>
        </authorList>
    </citation>
    <scope>NUCLEOTIDE SEQUENCE [LARGE SCALE GENOMIC DNA]</scope>
    <source>
        <strain evidence="2 3">DSM 7119</strain>
    </source>
</reference>
<dbReference type="InterPro" id="IPR036388">
    <property type="entry name" value="WH-like_DNA-bd_sf"/>
</dbReference>
<name>A0A0P6XUN1_9CHLR</name>
<proteinExistence type="predicted"/>
<dbReference type="GO" id="GO:0003677">
    <property type="term" value="F:DNA binding"/>
    <property type="evidence" value="ECO:0007669"/>
    <property type="project" value="InterPro"/>
</dbReference>
<dbReference type="GO" id="GO:0000150">
    <property type="term" value="F:DNA strand exchange activity"/>
    <property type="evidence" value="ECO:0007669"/>
    <property type="project" value="InterPro"/>
</dbReference>
<dbReference type="AlphaFoldDB" id="A0A0P6XUN1"/>
<evidence type="ECO:0000313" key="2">
    <source>
        <dbReference type="EMBL" id="KPL80271.1"/>
    </source>
</evidence>
<comment type="caution">
    <text evidence="2">The sequence shown here is derived from an EMBL/GenBank/DDBJ whole genome shotgun (WGS) entry which is preliminary data.</text>
</comment>
<evidence type="ECO:0000259" key="1">
    <source>
        <dbReference type="Pfam" id="PF02796"/>
    </source>
</evidence>
<organism evidence="2 3">
    <name type="scientific">Herpetosiphon geysericola</name>
    <dbReference type="NCBI Taxonomy" id="70996"/>
    <lineage>
        <taxon>Bacteria</taxon>
        <taxon>Bacillati</taxon>
        <taxon>Chloroflexota</taxon>
        <taxon>Chloroflexia</taxon>
        <taxon>Herpetosiphonales</taxon>
        <taxon>Herpetosiphonaceae</taxon>
        <taxon>Herpetosiphon</taxon>
    </lineage>
</organism>
<keyword evidence="3" id="KW-1185">Reference proteome</keyword>
<dbReference type="OrthoDB" id="9822302at2"/>
<dbReference type="SUPFAM" id="SSF46689">
    <property type="entry name" value="Homeodomain-like"/>
    <property type="match status" value="1"/>
</dbReference>
<gene>
    <name evidence="2" type="ORF">SE18_24780</name>
</gene>
<dbReference type="Pfam" id="PF02796">
    <property type="entry name" value="HTH_7"/>
    <property type="match status" value="1"/>
</dbReference>
<dbReference type="EMBL" id="LGKP01000040">
    <property type="protein sequence ID" value="KPL80271.1"/>
    <property type="molecule type" value="Genomic_DNA"/>
</dbReference>
<sequence length="175" mass="19227">MGRKSTITDDLANQLLAAAKAGSSQRQIARDFGLSVSTVQRFFESLPTATAPTLVQHAAVVERAGSSLWDSRSALSENYQRVLDLVSKLDAGIVEVDGEYTSRTPIAVHVAALREVREHIKTSLAILKLLIDVDEVRRFQQAVIDAIGEADESTKQRILAILQARHALEFTLFRS</sequence>
<dbReference type="Proteomes" id="UP000050277">
    <property type="component" value="Unassembled WGS sequence"/>
</dbReference>
<dbReference type="InterPro" id="IPR009057">
    <property type="entry name" value="Homeodomain-like_sf"/>
</dbReference>
<evidence type="ECO:0000313" key="3">
    <source>
        <dbReference type="Proteomes" id="UP000050277"/>
    </source>
</evidence>
<protein>
    <recommendedName>
        <fullName evidence="1">Resolvase HTH domain-containing protein</fullName>
    </recommendedName>
</protein>
<dbReference type="STRING" id="70996.SE18_24780"/>
<dbReference type="InterPro" id="IPR006120">
    <property type="entry name" value="Resolvase_HTH_dom"/>
</dbReference>
<dbReference type="Gene3D" id="1.10.10.10">
    <property type="entry name" value="Winged helix-like DNA-binding domain superfamily/Winged helix DNA-binding domain"/>
    <property type="match status" value="1"/>
</dbReference>
<accession>A0A0P6XUN1</accession>
<dbReference type="RefSeq" id="WP_054537158.1">
    <property type="nucleotide sequence ID" value="NZ_LGKP01000040.1"/>
</dbReference>